<evidence type="ECO:0000313" key="7">
    <source>
        <dbReference type="Proteomes" id="UP000245412"/>
    </source>
</evidence>
<comment type="caution">
    <text evidence="6">The sequence shown here is derived from an EMBL/GenBank/DDBJ whole genome shotgun (WGS) entry which is preliminary data.</text>
</comment>
<dbReference type="InterPro" id="IPR006103">
    <property type="entry name" value="Glyco_hydro_2_cat"/>
</dbReference>
<evidence type="ECO:0000313" key="6">
    <source>
        <dbReference type="EMBL" id="PWJ77429.1"/>
    </source>
</evidence>
<dbReference type="GO" id="GO:0005990">
    <property type="term" value="P:lactose catabolic process"/>
    <property type="evidence" value="ECO:0007669"/>
    <property type="project" value="TreeGrafter"/>
</dbReference>
<comment type="catalytic activity">
    <reaction evidence="1">
        <text>Hydrolysis of terminal non-reducing beta-D-galactose residues in beta-D-galactosides.</text>
        <dbReference type="EC" id="3.2.1.23"/>
    </reaction>
</comment>
<proteinExistence type="predicted"/>
<dbReference type="EC" id="3.2.1.23" evidence="2"/>
<evidence type="ECO:0000259" key="5">
    <source>
        <dbReference type="Pfam" id="PF02836"/>
    </source>
</evidence>
<keyword evidence="7" id="KW-1185">Reference proteome</keyword>
<dbReference type="PANTHER" id="PTHR46323:SF2">
    <property type="entry name" value="BETA-GALACTOSIDASE"/>
    <property type="match status" value="1"/>
</dbReference>
<gene>
    <name evidence="6" type="ORF">C7383_103274</name>
</gene>
<accession>A0AB73T773</accession>
<dbReference type="Gene3D" id="3.20.20.80">
    <property type="entry name" value="Glycosidases"/>
    <property type="match status" value="1"/>
</dbReference>
<evidence type="ECO:0000256" key="1">
    <source>
        <dbReference type="ARBA" id="ARBA00001412"/>
    </source>
</evidence>
<dbReference type="RefSeq" id="WP_187374341.1">
    <property type="nucleotide sequence ID" value="NZ_CABJAT010000007.1"/>
</dbReference>
<organism evidence="6 7">
    <name type="scientific">Murimonas intestini</name>
    <dbReference type="NCBI Taxonomy" id="1337051"/>
    <lineage>
        <taxon>Bacteria</taxon>
        <taxon>Bacillati</taxon>
        <taxon>Bacillota</taxon>
        <taxon>Clostridia</taxon>
        <taxon>Lachnospirales</taxon>
        <taxon>Lachnospiraceae</taxon>
        <taxon>Murimonas</taxon>
    </lineage>
</organism>
<protein>
    <recommendedName>
        <fullName evidence="2">beta-galactosidase</fullName>
        <ecNumber evidence="2">3.2.1.23</ecNumber>
    </recommendedName>
</protein>
<dbReference type="GO" id="GO:0009341">
    <property type="term" value="C:beta-galactosidase complex"/>
    <property type="evidence" value="ECO:0007669"/>
    <property type="project" value="TreeGrafter"/>
</dbReference>
<keyword evidence="3 6" id="KW-0378">Hydrolase</keyword>
<feature type="domain" description="Glycoside hydrolase family 2 catalytic" evidence="5">
    <location>
        <begin position="143"/>
        <end position="266"/>
    </location>
</feature>
<keyword evidence="4" id="KW-0326">Glycosidase</keyword>
<dbReference type="InterPro" id="IPR013783">
    <property type="entry name" value="Ig-like_fold"/>
</dbReference>
<dbReference type="Proteomes" id="UP000245412">
    <property type="component" value="Unassembled WGS sequence"/>
</dbReference>
<evidence type="ECO:0000256" key="3">
    <source>
        <dbReference type="ARBA" id="ARBA00022801"/>
    </source>
</evidence>
<dbReference type="GO" id="GO:0004565">
    <property type="term" value="F:beta-galactosidase activity"/>
    <property type="evidence" value="ECO:0007669"/>
    <property type="project" value="UniProtKB-EC"/>
</dbReference>
<name>A0AB73T773_9FIRM</name>
<dbReference type="SUPFAM" id="SSF51445">
    <property type="entry name" value="(Trans)glycosidases"/>
    <property type="match status" value="1"/>
</dbReference>
<dbReference type="SUPFAM" id="SSF49303">
    <property type="entry name" value="beta-Galactosidase/glucuronidase domain"/>
    <property type="match status" value="1"/>
</dbReference>
<evidence type="ECO:0000256" key="2">
    <source>
        <dbReference type="ARBA" id="ARBA00012756"/>
    </source>
</evidence>
<dbReference type="InterPro" id="IPR017853">
    <property type="entry name" value="GH"/>
</dbReference>
<dbReference type="PANTHER" id="PTHR46323">
    <property type="entry name" value="BETA-GALACTOSIDASE"/>
    <property type="match status" value="1"/>
</dbReference>
<dbReference type="Gene3D" id="2.60.120.260">
    <property type="entry name" value="Galactose-binding domain-like"/>
    <property type="match status" value="1"/>
</dbReference>
<dbReference type="InterPro" id="IPR050347">
    <property type="entry name" value="Bact_Beta-galactosidase"/>
</dbReference>
<dbReference type="AlphaFoldDB" id="A0AB73T773"/>
<dbReference type="InterPro" id="IPR036156">
    <property type="entry name" value="Beta-gal/glucu_dom_sf"/>
</dbReference>
<sequence>MKIFINTAAGNGHDTWQLAVRWMMTEEDTGGSDRAAQNADFIRIRIEDAADSADETAPEVISQTEYLLCGSGGTFRVQIKGVRPWSPADPVLYTADILLSFRGREIKVRERVGFRSIEKRGNKVFWNGEQMKLKGICFREKPGMTEDELYRVLMMFKEADINYLRSIYGPFGRTMLCLCDELGFWVEDTAPLYGVGDSRPATQNSPAHLESDYMGPFRRMTEESFSHVSILLWSLGHDCIWGRNFRKMYEYIKGLDDTRLINFHLPMTIPAEEPQMDVWSVNYIDWRQPADEHYDQMVIFHTQGAHNEIGYATGRAEDYTMPALHDIYAPAPCRSLDEIERDPGIREFWGESLKRHWEKMESMPGCLGGAILAAIDEEGVVLDGKGAEIPEIRDIKWGILDAGHNPKPEYFHVKMVYREHPAFVKKELPGEAVVTNGIYEYYFSRESCLMTGAYVKKAKILDGGPYLQATRLKLEKWQGMGLEILTAGPGINKGAALVKMRGSYGNVCDIEFTMTLSPDGKIRTEYEVLKLSAFMPHTVKAGIGLDPGGLDERGLAFRTAGKMEKFSWEREGLWDWYPQGHPGAGTGSAAAAEKEAFHSMKHHIRRAFISRQEDGAMIRVHSDGSHSVRLEEWPDDRMVIDDRDSRIVYEGNWLQMDDGCGNYMDTETMSARAGDKAVCRFKGTGIAVYGPTDIICGKCDVILDGRTAAVEISQYPKPVEFMTMSRGYEKRYRVCLFHVSGLEYKEHLLEIKVRGDKEAGAQDTYTSIDYFVVESPEYPVSQRLIINNDFNYARLVQGNYMNDKVALKAGIKEGCTISIGRERQEWKV</sequence>
<reference evidence="6 7" key="1">
    <citation type="submission" date="2018-05" db="EMBL/GenBank/DDBJ databases">
        <authorList>
            <person name="Goeker M."/>
            <person name="Huntemann M."/>
            <person name="Clum A."/>
            <person name="Pillay M."/>
            <person name="Palaniappan K."/>
            <person name="Varghese N."/>
            <person name="Mikhailova N."/>
            <person name="Stamatis D."/>
            <person name="Reddy T."/>
            <person name="Daum C."/>
            <person name="Shapiro N."/>
            <person name="Ivanova N."/>
            <person name="Kyrpides N."/>
            <person name="Woyke T."/>
        </authorList>
    </citation>
    <scope>NUCLEOTIDE SEQUENCE [LARGE SCALE GENOMIC DNA]</scope>
    <source>
        <strain evidence="6 7">DSM 26524</strain>
    </source>
</reference>
<dbReference type="EMBL" id="QGGY01000003">
    <property type="protein sequence ID" value="PWJ77429.1"/>
    <property type="molecule type" value="Genomic_DNA"/>
</dbReference>
<dbReference type="Gene3D" id="2.60.40.10">
    <property type="entry name" value="Immunoglobulins"/>
    <property type="match status" value="1"/>
</dbReference>
<evidence type="ECO:0000256" key="4">
    <source>
        <dbReference type="ARBA" id="ARBA00023295"/>
    </source>
</evidence>
<dbReference type="Pfam" id="PF02836">
    <property type="entry name" value="Glyco_hydro_2_C"/>
    <property type="match status" value="1"/>
</dbReference>